<evidence type="ECO:0000313" key="9">
    <source>
        <dbReference type="EMBL" id="CDW37425.1"/>
    </source>
</evidence>
<dbReference type="InterPro" id="IPR001579">
    <property type="entry name" value="Glyco_hydro_18_chit_AS"/>
</dbReference>
<dbReference type="GO" id="GO:0006032">
    <property type="term" value="P:chitin catabolic process"/>
    <property type="evidence" value="ECO:0007669"/>
    <property type="project" value="TreeGrafter"/>
</dbReference>
<dbReference type="InterPro" id="IPR029070">
    <property type="entry name" value="Chitinase_insertion_sf"/>
</dbReference>
<evidence type="ECO:0000256" key="6">
    <source>
        <dbReference type="RuleBase" id="RU000489"/>
    </source>
</evidence>
<dbReference type="InterPro" id="IPR050314">
    <property type="entry name" value="Glycosyl_Hydrlase_18"/>
</dbReference>
<evidence type="ECO:0000256" key="4">
    <source>
        <dbReference type="ARBA" id="ARBA00023157"/>
    </source>
</evidence>
<dbReference type="Gene3D" id="2.170.140.10">
    <property type="entry name" value="Chitin binding domain"/>
    <property type="match status" value="1"/>
</dbReference>
<dbReference type="GO" id="GO:0005975">
    <property type="term" value="P:carbohydrate metabolic process"/>
    <property type="evidence" value="ECO:0007669"/>
    <property type="project" value="InterPro"/>
</dbReference>
<dbReference type="Pfam" id="PF00704">
    <property type="entry name" value="Glyco_hydro_18"/>
    <property type="match status" value="1"/>
</dbReference>
<accession>A0A0K2UH74</accession>
<evidence type="ECO:0000256" key="5">
    <source>
        <dbReference type="ARBA" id="ARBA00023295"/>
    </source>
</evidence>
<feature type="domain" description="Chitin-binding type-2" evidence="7">
    <location>
        <begin position="378"/>
        <end position="436"/>
    </location>
</feature>
<dbReference type="PANTHER" id="PTHR11177:SF317">
    <property type="entry name" value="CHITINASE 12-RELATED"/>
    <property type="match status" value="1"/>
</dbReference>
<evidence type="ECO:0000259" key="8">
    <source>
        <dbReference type="PROSITE" id="PS51910"/>
    </source>
</evidence>
<keyword evidence="4" id="KW-1015">Disulfide bond</keyword>
<keyword evidence="2" id="KW-0147">Chitin-binding</keyword>
<dbReference type="GO" id="GO:0004568">
    <property type="term" value="F:chitinase activity"/>
    <property type="evidence" value="ECO:0007669"/>
    <property type="project" value="TreeGrafter"/>
</dbReference>
<proteinExistence type="inferred from homology"/>
<keyword evidence="3 6" id="KW-0378">Hydrolase</keyword>
<dbReference type="InterPro" id="IPR036508">
    <property type="entry name" value="Chitin-bd_dom_sf"/>
</dbReference>
<dbReference type="EMBL" id="HACA01020064">
    <property type="protein sequence ID" value="CDW37425.1"/>
    <property type="molecule type" value="Transcribed_RNA"/>
</dbReference>
<sequence>MCTHVAYGFAGIDENTYKIKVLDPYNDLTENWGKGGYKRFTDMKKKNSNLITLLSVGGWNEGANKYSKMAALKIRRTTFIQSAITLLKKYGFDGLDFDWEYPGGRLGSQGSPEDKVNYVKLIKELRTALDKAGGLKLTAAVSAGKNTIDKGYDVQAMGMYMDYINVMTYDYHGWWGGHHFTGHNSPLYALPEEQDPSHPAHNLNANFSMNYYAMKGAPKDKLLMGMGAYGRGFILNDARKNGFYARAMNGIEGGPYTDSVGFWGFNEYCEKMKSSKSQWTLVRNPYAVAPYSYNGNKWFGFDDKESIRVKSQYILDQGFGGGFSWSIDTDDFLGLCGQGNFPLVSTMKEVLIGYNGQLMSSSTQKPTLTTTKPLLESSDQCLGIGLIPYSKDCTKYIHCIPNNENGYTEVVMDCPPGLYFNFENLNCDWPSNVSCP</sequence>
<keyword evidence="5 6" id="KW-0326">Glycosidase</keyword>
<dbReference type="OrthoDB" id="73875at2759"/>
<evidence type="ECO:0000256" key="1">
    <source>
        <dbReference type="ARBA" id="ARBA00009121"/>
    </source>
</evidence>
<dbReference type="Gene3D" id="3.10.50.10">
    <property type="match status" value="1"/>
</dbReference>
<dbReference type="SUPFAM" id="SSF57625">
    <property type="entry name" value="Invertebrate chitin-binding proteins"/>
    <property type="match status" value="1"/>
</dbReference>
<dbReference type="FunFam" id="3.10.50.10:FF:000001">
    <property type="entry name" value="Chitinase 3-like 1"/>
    <property type="match status" value="1"/>
</dbReference>
<dbReference type="SUPFAM" id="SSF51445">
    <property type="entry name" value="(Trans)glycosidases"/>
    <property type="match status" value="1"/>
</dbReference>
<dbReference type="SUPFAM" id="SSF54556">
    <property type="entry name" value="Chitinase insertion domain"/>
    <property type="match status" value="1"/>
</dbReference>
<protein>
    <submittedName>
        <fullName evidence="9">Chitotriosidase1like [Nasonia vitripennis]</fullName>
    </submittedName>
</protein>
<dbReference type="PROSITE" id="PS01095">
    <property type="entry name" value="GH18_1"/>
    <property type="match status" value="1"/>
</dbReference>
<dbReference type="Pfam" id="PF01607">
    <property type="entry name" value="CBM_14"/>
    <property type="match status" value="1"/>
</dbReference>
<dbReference type="AlphaFoldDB" id="A0A0K2UH74"/>
<dbReference type="InterPro" id="IPR017853">
    <property type="entry name" value="GH"/>
</dbReference>
<dbReference type="PROSITE" id="PS50940">
    <property type="entry name" value="CHIT_BIND_II"/>
    <property type="match status" value="1"/>
</dbReference>
<evidence type="ECO:0000256" key="2">
    <source>
        <dbReference type="ARBA" id="ARBA00022669"/>
    </source>
</evidence>
<dbReference type="SMART" id="SM00494">
    <property type="entry name" value="ChtBD2"/>
    <property type="match status" value="1"/>
</dbReference>
<dbReference type="PROSITE" id="PS51910">
    <property type="entry name" value="GH18_2"/>
    <property type="match status" value="1"/>
</dbReference>
<evidence type="ECO:0000256" key="3">
    <source>
        <dbReference type="ARBA" id="ARBA00022801"/>
    </source>
</evidence>
<dbReference type="InterPro" id="IPR002557">
    <property type="entry name" value="Chitin-bd_dom"/>
</dbReference>
<reference evidence="9" key="1">
    <citation type="submission" date="2014-05" db="EMBL/GenBank/DDBJ databases">
        <authorList>
            <person name="Chronopoulou M."/>
        </authorList>
    </citation>
    <scope>NUCLEOTIDE SEQUENCE</scope>
    <source>
        <tissue evidence="9">Whole organism</tissue>
    </source>
</reference>
<dbReference type="GO" id="GO:0008061">
    <property type="term" value="F:chitin binding"/>
    <property type="evidence" value="ECO:0007669"/>
    <property type="project" value="UniProtKB-KW"/>
</dbReference>
<feature type="domain" description="GH18" evidence="8">
    <location>
        <begin position="1"/>
        <end position="354"/>
    </location>
</feature>
<evidence type="ECO:0000259" key="7">
    <source>
        <dbReference type="PROSITE" id="PS50940"/>
    </source>
</evidence>
<name>A0A0K2UH74_LEPSM</name>
<dbReference type="Gene3D" id="3.20.20.80">
    <property type="entry name" value="Glycosidases"/>
    <property type="match status" value="1"/>
</dbReference>
<comment type="similarity">
    <text evidence="1">Belongs to the glycosyl hydrolase 18 family. Chitinase class II subfamily.</text>
</comment>
<dbReference type="GO" id="GO:0005576">
    <property type="term" value="C:extracellular region"/>
    <property type="evidence" value="ECO:0007669"/>
    <property type="project" value="InterPro"/>
</dbReference>
<organism evidence="9">
    <name type="scientific">Lepeophtheirus salmonis</name>
    <name type="common">Salmon louse</name>
    <name type="synonym">Caligus salmonis</name>
    <dbReference type="NCBI Taxonomy" id="72036"/>
    <lineage>
        <taxon>Eukaryota</taxon>
        <taxon>Metazoa</taxon>
        <taxon>Ecdysozoa</taxon>
        <taxon>Arthropoda</taxon>
        <taxon>Crustacea</taxon>
        <taxon>Multicrustacea</taxon>
        <taxon>Hexanauplia</taxon>
        <taxon>Copepoda</taxon>
        <taxon>Siphonostomatoida</taxon>
        <taxon>Caligidae</taxon>
        <taxon>Lepeophtheirus</taxon>
    </lineage>
</organism>
<dbReference type="InterPro" id="IPR001223">
    <property type="entry name" value="Glyco_hydro18_cat"/>
</dbReference>
<dbReference type="InterPro" id="IPR011583">
    <property type="entry name" value="Chitinase_II/V-like_cat"/>
</dbReference>
<dbReference type="SMART" id="SM00636">
    <property type="entry name" value="Glyco_18"/>
    <property type="match status" value="1"/>
</dbReference>
<dbReference type="PANTHER" id="PTHR11177">
    <property type="entry name" value="CHITINASE"/>
    <property type="match status" value="1"/>
</dbReference>